<evidence type="ECO:0000256" key="3">
    <source>
        <dbReference type="RuleBase" id="RU000363"/>
    </source>
</evidence>
<evidence type="ECO:0000256" key="1">
    <source>
        <dbReference type="ARBA" id="ARBA00006484"/>
    </source>
</evidence>
<dbReference type="InterPro" id="IPR002347">
    <property type="entry name" value="SDR_fam"/>
</dbReference>
<dbReference type="EMBL" id="JBHUOM010000023">
    <property type="protein sequence ID" value="MFD2936350.1"/>
    <property type="molecule type" value="Genomic_DNA"/>
</dbReference>
<dbReference type="RefSeq" id="WP_381505073.1">
    <property type="nucleotide sequence ID" value="NZ_JBHUOM010000023.1"/>
</dbReference>
<dbReference type="PRINTS" id="PR00080">
    <property type="entry name" value="SDRFAMILY"/>
</dbReference>
<dbReference type="Pfam" id="PF00106">
    <property type="entry name" value="adh_short"/>
    <property type="match status" value="1"/>
</dbReference>
<proteinExistence type="inferred from homology"/>
<protein>
    <submittedName>
        <fullName evidence="4">SDR family NAD(P)-dependent oxidoreductase</fullName>
        <ecNumber evidence="4">1.-.-.-</ecNumber>
    </submittedName>
</protein>
<dbReference type="PANTHER" id="PTHR44196">
    <property type="entry name" value="DEHYDROGENASE/REDUCTASE SDR FAMILY MEMBER 7B"/>
    <property type="match status" value="1"/>
</dbReference>
<evidence type="ECO:0000313" key="4">
    <source>
        <dbReference type="EMBL" id="MFD2936350.1"/>
    </source>
</evidence>
<dbReference type="Gene3D" id="3.40.50.720">
    <property type="entry name" value="NAD(P)-binding Rossmann-like Domain"/>
    <property type="match status" value="1"/>
</dbReference>
<dbReference type="InterPro" id="IPR020904">
    <property type="entry name" value="Sc_DH/Rdtase_CS"/>
</dbReference>
<sequence>MTTTKQKTALITGASSGIGYELAKLFAQDGINLVLVARRKSLLEEIEKDFEQRYKIIVHCVELDLALLDSPAQLYQFCQKNNLQVDYLVNNAGYGDYGKLVTVDPALYQNMLTLNVLTITTLTSLFVRDMVQRRFGYILNIGSLAAFQPVPQMAVYGASKTYVMHFTEALHAELRGTGVKATVLNPGVTETGFVERANMGGAAYAQGTLLKASRVALAGYRGMMAGKLNVVPGFFNKLLSISTGLTPSRRVLLAISSFVMRGK</sequence>
<dbReference type="InterPro" id="IPR036291">
    <property type="entry name" value="NAD(P)-bd_dom_sf"/>
</dbReference>
<evidence type="ECO:0000256" key="2">
    <source>
        <dbReference type="ARBA" id="ARBA00023002"/>
    </source>
</evidence>
<dbReference type="PROSITE" id="PS00061">
    <property type="entry name" value="ADH_SHORT"/>
    <property type="match status" value="1"/>
</dbReference>
<dbReference type="EC" id="1.-.-.-" evidence="4"/>
<evidence type="ECO:0000313" key="5">
    <source>
        <dbReference type="Proteomes" id="UP001597512"/>
    </source>
</evidence>
<dbReference type="Proteomes" id="UP001597512">
    <property type="component" value="Unassembled WGS sequence"/>
</dbReference>
<dbReference type="PANTHER" id="PTHR44196:SF2">
    <property type="entry name" value="SHORT-CHAIN DEHYDROGENASE-RELATED"/>
    <property type="match status" value="1"/>
</dbReference>
<dbReference type="CDD" id="cd05233">
    <property type="entry name" value="SDR_c"/>
    <property type="match status" value="1"/>
</dbReference>
<accession>A0ABW6AQ48</accession>
<dbReference type="SUPFAM" id="SSF51735">
    <property type="entry name" value="NAD(P)-binding Rossmann-fold domains"/>
    <property type="match status" value="1"/>
</dbReference>
<keyword evidence="2 4" id="KW-0560">Oxidoreductase</keyword>
<gene>
    <name evidence="4" type="ORF">ACFS25_21390</name>
</gene>
<name>A0ABW6AQ48_9BACT</name>
<dbReference type="PIRSF" id="PIRSF000126">
    <property type="entry name" value="11-beta-HSD1"/>
    <property type="match status" value="1"/>
</dbReference>
<comment type="similarity">
    <text evidence="1 3">Belongs to the short-chain dehydrogenases/reductases (SDR) family.</text>
</comment>
<reference evidence="5" key="1">
    <citation type="journal article" date="2019" name="Int. J. Syst. Evol. Microbiol.">
        <title>The Global Catalogue of Microorganisms (GCM) 10K type strain sequencing project: providing services to taxonomists for standard genome sequencing and annotation.</title>
        <authorList>
            <consortium name="The Broad Institute Genomics Platform"/>
            <consortium name="The Broad Institute Genome Sequencing Center for Infectious Disease"/>
            <person name="Wu L."/>
            <person name="Ma J."/>
        </authorList>
    </citation>
    <scope>NUCLEOTIDE SEQUENCE [LARGE SCALE GENOMIC DNA]</scope>
    <source>
        <strain evidence="5">KCTC 52490</strain>
    </source>
</reference>
<dbReference type="GO" id="GO:0016491">
    <property type="term" value="F:oxidoreductase activity"/>
    <property type="evidence" value="ECO:0007669"/>
    <property type="project" value="UniProtKB-KW"/>
</dbReference>
<keyword evidence="5" id="KW-1185">Reference proteome</keyword>
<dbReference type="PRINTS" id="PR00081">
    <property type="entry name" value="GDHRDH"/>
</dbReference>
<comment type="caution">
    <text evidence="4">The sequence shown here is derived from an EMBL/GenBank/DDBJ whole genome shotgun (WGS) entry which is preliminary data.</text>
</comment>
<organism evidence="4 5">
    <name type="scientific">Spirosoma flavum</name>
    <dbReference type="NCBI Taxonomy" id="2048557"/>
    <lineage>
        <taxon>Bacteria</taxon>
        <taxon>Pseudomonadati</taxon>
        <taxon>Bacteroidota</taxon>
        <taxon>Cytophagia</taxon>
        <taxon>Cytophagales</taxon>
        <taxon>Cytophagaceae</taxon>
        <taxon>Spirosoma</taxon>
    </lineage>
</organism>